<evidence type="ECO:0000313" key="2">
    <source>
        <dbReference type="Proteomes" id="UP000183832"/>
    </source>
</evidence>
<dbReference type="EMBL" id="CVRI01000067">
    <property type="protein sequence ID" value="CRL06787.1"/>
    <property type="molecule type" value="Genomic_DNA"/>
</dbReference>
<dbReference type="AlphaFoldDB" id="A0A1J1J2R7"/>
<name>A0A1J1J2R7_9DIPT</name>
<sequence>MNSAVSINRDFIWTNHEEAELLSRSIISIIRSKCLFLMPSRSMTIVQRAAQQSTAHSHTSCLIQVSLNELDASQIFVSELKAYNPSKYLKKYNSRNAKLLIMELTPKLESFCQQRGFGPCSEIRLRSVSCSGTSSSSCSGTDLSFAERSVFVPEQVHGPLKMRKLFIFVQEACGVDAEMT</sequence>
<dbReference type="Proteomes" id="UP000183832">
    <property type="component" value="Unassembled WGS sequence"/>
</dbReference>
<protein>
    <submittedName>
        <fullName evidence="1">CLUMA_CG019798, isoform A</fullName>
    </submittedName>
</protein>
<organism evidence="1 2">
    <name type="scientific">Clunio marinus</name>
    <dbReference type="NCBI Taxonomy" id="568069"/>
    <lineage>
        <taxon>Eukaryota</taxon>
        <taxon>Metazoa</taxon>
        <taxon>Ecdysozoa</taxon>
        <taxon>Arthropoda</taxon>
        <taxon>Hexapoda</taxon>
        <taxon>Insecta</taxon>
        <taxon>Pterygota</taxon>
        <taxon>Neoptera</taxon>
        <taxon>Endopterygota</taxon>
        <taxon>Diptera</taxon>
        <taxon>Nematocera</taxon>
        <taxon>Chironomoidea</taxon>
        <taxon>Chironomidae</taxon>
        <taxon>Clunio</taxon>
    </lineage>
</organism>
<keyword evidence="2" id="KW-1185">Reference proteome</keyword>
<reference evidence="1 2" key="1">
    <citation type="submission" date="2015-04" db="EMBL/GenBank/DDBJ databases">
        <authorList>
            <person name="Syromyatnikov M.Y."/>
            <person name="Popov V.N."/>
        </authorList>
    </citation>
    <scope>NUCLEOTIDE SEQUENCE [LARGE SCALE GENOMIC DNA]</scope>
</reference>
<gene>
    <name evidence="1" type="ORF">CLUMA_CG019798</name>
</gene>
<evidence type="ECO:0000313" key="1">
    <source>
        <dbReference type="EMBL" id="CRL06787.1"/>
    </source>
</evidence>
<accession>A0A1J1J2R7</accession>
<proteinExistence type="predicted"/>